<accession>A0A5M3MK15</accession>
<reference evidence="3" key="1">
    <citation type="journal article" date="2012" name="Science">
        <title>The Paleozoic origin of enzymatic lignin decomposition reconstructed from 31 fungal genomes.</title>
        <authorList>
            <person name="Floudas D."/>
            <person name="Binder M."/>
            <person name="Riley R."/>
            <person name="Barry K."/>
            <person name="Blanchette R.A."/>
            <person name="Henrissat B."/>
            <person name="Martinez A.T."/>
            <person name="Otillar R."/>
            <person name="Spatafora J.W."/>
            <person name="Yadav J.S."/>
            <person name="Aerts A."/>
            <person name="Benoit I."/>
            <person name="Boyd A."/>
            <person name="Carlson A."/>
            <person name="Copeland A."/>
            <person name="Coutinho P.M."/>
            <person name="de Vries R.P."/>
            <person name="Ferreira P."/>
            <person name="Findley K."/>
            <person name="Foster B."/>
            <person name="Gaskell J."/>
            <person name="Glotzer D."/>
            <person name="Gorecki P."/>
            <person name="Heitman J."/>
            <person name="Hesse C."/>
            <person name="Hori C."/>
            <person name="Igarashi K."/>
            <person name="Jurgens J.A."/>
            <person name="Kallen N."/>
            <person name="Kersten P."/>
            <person name="Kohler A."/>
            <person name="Kuees U."/>
            <person name="Kumar T.K.A."/>
            <person name="Kuo A."/>
            <person name="LaButti K."/>
            <person name="Larrondo L.F."/>
            <person name="Lindquist E."/>
            <person name="Ling A."/>
            <person name="Lombard V."/>
            <person name="Lucas S."/>
            <person name="Lundell T."/>
            <person name="Martin R."/>
            <person name="McLaughlin D.J."/>
            <person name="Morgenstern I."/>
            <person name="Morin E."/>
            <person name="Murat C."/>
            <person name="Nagy L.G."/>
            <person name="Nolan M."/>
            <person name="Ohm R.A."/>
            <person name="Patyshakuliyeva A."/>
            <person name="Rokas A."/>
            <person name="Ruiz-Duenas F.J."/>
            <person name="Sabat G."/>
            <person name="Salamov A."/>
            <person name="Samejima M."/>
            <person name="Schmutz J."/>
            <person name="Slot J.C."/>
            <person name="St John F."/>
            <person name="Stenlid J."/>
            <person name="Sun H."/>
            <person name="Sun S."/>
            <person name="Syed K."/>
            <person name="Tsang A."/>
            <person name="Wiebenga A."/>
            <person name="Young D."/>
            <person name="Pisabarro A."/>
            <person name="Eastwood D.C."/>
            <person name="Martin F."/>
            <person name="Cullen D."/>
            <person name="Grigoriev I.V."/>
            <person name="Hibbett D.S."/>
        </authorList>
    </citation>
    <scope>NUCLEOTIDE SEQUENCE [LARGE SCALE GENOMIC DNA]</scope>
    <source>
        <strain evidence="3">RWD-64-598 SS2</strain>
    </source>
</reference>
<dbReference type="GeneID" id="19200006"/>
<keyword evidence="2" id="KW-0378">Hydrolase</keyword>
<sequence>MSLCSHCVQGVRHEGTPKGKFETVDNIKCYVATPSGDYAKDKVLLFLTDIFGIAGSNSQLLADDFARNGFKVVMPDYFNGDAVPVEEMEKGTFPIMEWLPKHGPPQSRPNLDKVIAGLKKQGVKTFASVGYCYGGRHAFNLAIEGITKVTVTNHPSLLKNPDDLEAYFAKSKAPLLINTCETDNMFPAEFQAKADEVFEGKFEPGYKREYFPGCTHGFSVRGDMTDPKVKAGKEGAYKAGVEWLKKYF</sequence>
<gene>
    <name evidence="2" type="ORF">CONPUDRAFT_126766</name>
</gene>
<dbReference type="KEGG" id="cput:CONPUDRAFT_126766"/>
<dbReference type="InterPro" id="IPR029058">
    <property type="entry name" value="AB_hydrolase_fold"/>
</dbReference>
<dbReference type="EMBL" id="JH711581">
    <property type="protein sequence ID" value="EIW79005.1"/>
    <property type="molecule type" value="Genomic_DNA"/>
</dbReference>
<evidence type="ECO:0000259" key="1">
    <source>
        <dbReference type="Pfam" id="PF01738"/>
    </source>
</evidence>
<dbReference type="GO" id="GO:0016787">
    <property type="term" value="F:hydrolase activity"/>
    <property type="evidence" value="ECO:0007669"/>
    <property type="project" value="UniProtKB-KW"/>
</dbReference>
<dbReference type="PANTHER" id="PTHR17630">
    <property type="entry name" value="DIENELACTONE HYDROLASE"/>
    <property type="match status" value="1"/>
</dbReference>
<feature type="domain" description="Dienelactone hydrolase" evidence="1">
    <location>
        <begin position="27"/>
        <end position="247"/>
    </location>
</feature>
<comment type="caution">
    <text evidence="2">The sequence shown here is derived from an EMBL/GenBank/DDBJ whole genome shotgun (WGS) entry which is preliminary data.</text>
</comment>
<name>A0A5M3MK15_CONPW</name>
<dbReference type="Pfam" id="PF01738">
    <property type="entry name" value="DLH"/>
    <property type="match status" value="1"/>
</dbReference>
<proteinExistence type="predicted"/>
<dbReference type="InterPro" id="IPR002925">
    <property type="entry name" value="Dienelactn_hydro"/>
</dbReference>
<evidence type="ECO:0000313" key="3">
    <source>
        <dbReference type="Proteomes" id="UP000053558"/>
    </source>
</evidence>
<organism evidence="2 3">
    <name type="scientific">Coniophora puteana (strain RWD-64-598)</name>
    <name type="common">Brown rot fungus</name>
    <dbReference type="NCBI Taxonomy" id="741705"/>
    <lineage>
        <taxon>Eukaryota</taxon>
        <taxon>Fungi</taxon>
        <taxon>Dikarya</taxon>
        <taxon>Basidiomycota</taxon>
        <taxon>Agaricomycotina</taxon>
        <taxon>Agaricomycetes</taxon>
        <taxon>Agaricomycetidae</taxon>
        <taxon>Boletales</taxon>
        <taxon>Coniophorineae</taxon>
        <taxon>Coniophoraceae</taxon>
        <taxon>Coniophora</taxon>
    </lineage>
</organism>
<protein>
    <submittedName>
        <fullName evidence="2">Alpha beta-hydrolase</fullName>
    </submittedName>
</protein>
<dbReference type="Gene3D" id="3.40.50.1820">
    <property type="entry name" value="alpha/beta hydrolase"/>
    <property type="match status" value="1"/>
</dbReference>
<evidence type="ECO:0000313" key="2">
    <source>
        <dbReference type="EMBL" id="EIW79005.1"/>
    </source>
</evidence>
<dbReference type="SUPFAM" id="SSF53474">
    <property type="entry name" value="alpha/beta-Hydrolases"/>
    <property type="match status" value="1"/>
</dbReference>
<dbReference type="Proteomes" id="UP000053558">
    <property type="component" value="Unassembled WGS sequence"/>
</dbReference>
<dbReference type="PANTHER" id="PTHR17630:SF44">
    <property type="entry name" value="PROTEIN AIM2"/>
    <property type="match status" value="1"/>
</dbReference>
<keyword evidence="3" id="KW-1185">Reference proteome</keyword>
<dbReference type="RefSeq" id="XP_007770741.1">
    <property type="nucleotide sequence ID" value="XM_007772551.1"/>
</dbReference>
<dbReference type="OMA" id="CERVGAI"/>
<dbReference type="OrthoDB" id="17560at2759"/>
<dbReference type="AlphaFoldDB" id="A0A5M3MK15"/>